<dbReference type="AlphaFoldDB" id="A0A385YQM5"/>
<evidence type="ECO:0000256" key="5">
    <source>
        <dbReference type="ARBA" id="ARBA00023163"/>
    </source>
</evidence>
<dbReference type="InterPro" id="IPR013325">
    <property type="entry name" value="RNA_pol_sigma_r2"/>
</dbReference>
<dbReference type="RefSeq" id="WP_119882796.1">
    <property type="nucleotide sequence ID" value="NZ_CP032418.1"/>
</dbReference>
<keyword evidence="4 6" id="KW-0238">DNA-binding</keyword>
<dbReference type="NCBIfam" id="TIGR02895">
    <property type="entry name" value="spore_sigI"/>
    <property type="match status" value="1"/>
</dbReference>
<dbReference type="InterPro" id="IPR007627">
    <property type="entry name" value="RNA_pol_sigma70_r2"/>
</dbReference>
<evidence type="ECO:0000256" key="1">
    <source>
        <dbReference type="ARBA" id="ARBA00022490"/>
    </source>
</evidence>
<dbReference type="PIRSF" id="PIRSF038953">
    <property type="entry name" value="SigI"/>
    <property type="match status" value="1"/>
</dbReference>
<dbReference type="SUPFAM" id="SSF88946">
    <property type="entry name" value="Sigma2 domain of RNA polymerase sigma factors"/>
    <property type="match status" value="1"/>
</dbReference>
<keyword evidence="3 6" id="KW-0731">Sigma factor</keyword>
<dbReference type="GO" id="GO:0005737">
    <property type="term" value="C:cytoplasm"/>
    <property type="evidence" value="ECO:0007669"/>
    <property type="project" value="UniProtKB-SubCell"/>
</dbReference>
<evidence type="ECO:0000256" key="2">
    <source>
        <dbReference type="ARBA" id="ARBA00023015"/>
    </source>
</evidence>
<comment type="subcellular location">
    <subcellularLocation>
        <location evidence="6">Cytoplasm</location>
    </subcellularLocation>
</comment>
<gene>
    <name evidence="6 8" type="primary">sigI</name>
    <name evidence="8" type="ORF">D3873_03880</name>
</gene>
<keyword evidence="5 6" id="KW-0804">Transcription</keyword>
<reference evidence="9" key="1">
    <citation type="submission" date="2018-09" db="EMBL/GenBank/DDBJ databases">
        <authorList>
            <person name="Zhu H."/>
        </authorList>
    </citation>
    <scope>NUCLEOTIDE SEQUENCE [LARGE SCALE GENOMIC DNA]</scope>
    <source>
        <strain evidence="9">K2R23-3</strain>
    </source>
</reference>
<feature type="DNA-binding region" description="H-T-H motif" evidence="6">
    <location>
        <begin position="208"/>
        <end position="227"/>
    </location>
</feature>
<comment type="activity regulation">
    <text evidence="6">Negatively regulated by the anti-sigma-I factor RsgI.</text>
</comment>
<dbReference type="Proteomes" id="UP000265725">
    <property type="component" value="Chromosome"/>
</dbReference>
<evidence type="ECO:0000259" key="7">
    <source>
        <dbReference type="Pfam" id="PF04542"/>
    </source>
</evidence>
<evidence type="ECO:0000256" key="3">
    <source>
        <dbReference type="ARBA" id="ARBA00023082"/>
    </source>
</evidence>
<dbReference type="GO" id="GO:0006352">
    <property type="term" value="P:DNA-templated transcription initiation"/>
    <property type="evidence" value="ECO:0007669"/>
    <property type="project" value="UniProtKB-UniRule"/>
</dbReference>
<keyword evidence="1 6" id="KW-0963">Cytoplasm</keyword>
<comment type="subunit">
    <text evidence="6">Interacts with RsgI.</text>
</comment>
<organism evidence="8 9">
    <name type="scientific">Paenisporosarcina cavernae</name>
    <dbReference type="NCBI Taxonomy" id="2320858"/>
    <lineage>
        <taxon>Bacteria</taxon>
        <taxon>Bacillati</taxon>
        <taxon>Bacillota</taxon>
        <taxon>Bacilli</taxon>
        <taxon>Bacillales</taxon>
        <taxon>Caryophanaceae</taxon>
        <taxon>Paenisporosarcina</taxon>
    </lineage>
</organism>
<sequence length="251" mass="29317">MLLATIHNLFRNTAKQMNVEEQVMLAKQGEEAVLHELLLSHTAFMKKTASYVCKRYIREADDEYSIAMSAFHDAIISYETDKNASFLTFAHLLIRRKLIDHIRKEARRIDQPVGNSLLIDEEANDAFTHLESSHAFEQFTAEQQQQERLRQIIQFEEMLQPYQLSFSQLAEVAPSHEDARRTAFQIAQIVAETDEFFDTLQTKKRLPLKELEELVSVSRKTLERQRKYIIAIALLLNSELHYLIDYLKGRM</sequence>
<dbReference type="OrthoDB" id="3190733at2"/>
<dbReference type="GO" id="GO:0003677">
    <property type="term" value="F:DNA binding"/>
    <property type="evidence" value="ECO:0007669"/>
    <property type="project" value="UniProtKB-UniRule"/>
</dbReference>
<dbReference type="KEGG" id="paek:D3873_03880"/>
<keyword evidence="6" id="KW-0346">Stress response</keyword>
<dbReference type="Pfam" id="PF04542">
    <property type="entry name" value="Sigma70_r2"/>
    <property type="match status" value="1"/>
</dbReference>
<dbReference type="GO" id="GO:0016987">
    <property type="term" value="F:sigma factor activity"/>
    <property type="evidence" value="ECO:0007669"/>
    <property type="project" value="UniProtKB-UniRule"/>
</dbReference>
<comment type="function">
    <text evidence="6">Sigma factors are initiation factors that promote the attachment of RNA polymerase to specific initiation sites and are then released.</text>
</comment>
<evidence type="ECO:0000313" key="9">
    <source>
        <dbReference type="Proteomes" id="UP000265725"/>
    </source>
</evidence>
<keyword evidence="2 6" id="KW-0805">Transcription regulation</keyword>
<name>A0A385YQM5_9BACL</name>
<evidence type="ECO:0000256" key="6">
    <source>
        <dbReference type="HAMAP-Rule" id="MF_02064"/>
    </source>
</evidence>
<dbReference type="Gene3D" id="1.10.1740.10">
    <property type="match status" value="1"/>
</dbReference>
<proteinExistence type="inferred from homology"/>
<dbReference type="EMBL" id="CP032418">
    <property type="protein sequence ID" value="AYC29055.1"/>
    <property type="molecule type" value="Genomic_DNA"/>
</dbReference>
<feature type="short sequence motif" description="Polymerase core binding" evidence="6">
    <location>
        <begin position="62"/>
        <end position="75"/>
    </location>
</feature>
<comment type="similarity">
    <text evidence="6">Belongs to the sigma-70 factor family. SigI subfamily.</text>
</comment>
<protein>
    <recommendedName>
        <fullName evidence="6">RNA polymerase sigma factor SigI</fullName>
    </recommendedName>
</protein>
<dbReference type="HAMAP" id="MF_02064">
    <property type="entry name" value="Sigma70_SigI"/>
    <property type="match status" value="1"/>
</dbReference>
<keyword evidence="9" id="KW-1185">Reference proteome</keyword>
<evidence type="ECO:0000313" key="8">
    <source>
        <dbReference type="EMBL" id="AYC29055.1"/>
    </source>
</evidence>
<dbReference type="InterPro" id="IPR014244">
    <property type="entry name" value="RNA_pol_sigma-I"/>
</dbReference>
<accession>A0A385YQM5</accession>
<evidence type="ECO:0000256" key="4">
    <source>
        <dbReference type="ARBA" id="ARBA00023125"/>
    </source>
</evidence>
<feature type="domain" description="RNA polymerase sigma-70 region 2" evidence="7">
    <location>
        <begin position="41"/>
        <end position="108"/>
    </location>
</feature>